<dbReference type="InterPro" id="IPR045944">
    <property type="entry name" value="DUF6364"/>
</dbReference>
<evidence type="ECO:0000313" key="2">
    <source>
        <dbReference type="Proteomes" id="UP000242205"/>
    </source>
</evidence>
<dbReference type="RefSeq" id="WP_102248285.1">
    <property type="nucleotide sequence ID" value="NZ_CP025682.1"/>
</dbReference>
<dbReference type="AlphaFoldDB" id="A0A2I6SAG6"/>
<dbReference type="OrthoDB" id="8550172at2"/>
<dbReference type="Proteomes" id="UP000242205">
    <property type="component" value="Chromosome"/>
</dbReference>
<proteinExistence type="predicted"/>
<sequence length="86" mass="9286">MRTTLDIDDNLLRQARQLAAREQTSLTRLIEEGLASRLRNAGKPAAAGEPVRLPVFSGEGGLQPAIRDARSHRAILDVIDALDGAQ</sequence>
<gene>
    <name evidence="1" type="ORF">C0099_15625</name>
</gene>
<organism evidence="1 2">
    <name type="scientific">Pseudazoarcus pumilus</name>
    <dbReference type="NCBI Taxonomy" id="2067960"/>
    <lineage>
        <taxon>Bacteria</taxon>
        <taxon>Pseudomonadati</taxon>
        <taxon>Pseudomonadota</taxon>
        <taxon>Betaproteobacteria</taxon>
        <taxon>Rhodocyclales</taxon>
        <taxon>Zoogloeaceae</taxon>
        <taxon>Pseudazoarcus</taxon>
    </lineage>
</organism>
<dbReference type="KEGG" id="atw:C0099_15625"/>
<dbReference type="EMBL" id="CP025682">
    <property type="protein sequence ID" value="AUN96244.1"/>
    <property type="molecule type" value="Genomic_DNA"/>
</dbReference>
<keyword evidence="2" id="KW-1185">Reference proteome</keyword>
<reference evidence="1 2" key="1">
    <citation type="submission" date="2018-01" db="EMBL/GenBank/DDBJ databases">
        <authorList>
            <person name="Fu G.-Y."/>
        </authorList>
    </citation>
    <scope>NUCLEOTIDE SEQUENCE [LARGE SCALE GENOMIC DNA]</scope>
    <source>
        <strain evidence="1 2">SY39</strain>
    </source>
</reference>
<dbReference type="Pfam" id="PF19891">
    <property type="entry name" value="DUF6364"/>
    <property type="match status" value="1"/>
</dbReference>
<protein>
    <submittedName>
        <fullName evidence="1">DUF2191 domain-containing protein</fullName>
    </submittedName>
</protein>
<name>A0A2I6SAG6_9RHOO</name>
<evidence type="ECO:0000313" key="1">
    <source>
        <dbReference type="EMBL" id="AUN96244.1"/>
    </source>
</evidence>
<accession>A0A2I6SAG6</accession>